<proteinExistence type="predicted"/>
<dbReference type="AlphaFoldDB" id="H6L4W5"/>
<dbReference type="KEGG" id="sgn:SGRA_2412"/>
<dbReference type="HOGENOM" id="CLU_2587729_0_0_10"/>
<reference evidence="2 3" key="1">
    <citation type="journal article" date="2012" name="Stand. Genomic Sci.">
        <title>Complete genome sequencing and analysis of Saprospira grandis str. Lewin, a predatory marine bacterium.</title>
        <authorList>
            <person name="Saw J.H."/>
            <person name="Yuryev A."/>
            <person name="Kanbe M."/>
            <person name="Hou S."/>
            <person name="Young A.G."/>
            <person name="Aizawa S."/>
            <person name="Alam M."/>
        </authorList>
    </citation>
    <scope>NUCLEOTIDE SEQUENCE [LARGE SCALE GENOMIC DNA]</scope>
    <source>
        <strain evidence="2 3">Lewin</strain>
    </source>
</reference>
<evidence type="ECO:0000313" key="3">
    <source>
        <dbReference type="Proteomes" id="UP000007519"/>
    </source>
</evidence>
<dbReference type="EMBL" id="CP002831">
    <property type="protein sequence ID" value="AFC25140.1"/>
    <property type="molecule type" value="Genomic_DNA"/>
</dbReference>
<keyword evidence="3" id="KW-1185">Reference proteome</keyword>
<sequence length="83" mass="8470">MLFWGCPSLRLGRAIAQLAALLGPAALSALWSAACGGPATAPQPAGALRPAKRKSKSPLFQIGKGGFCLGSKAYQPSPSELSF</sequence>
<protein>
    <recommendedName>
        <fullName evidence="4">Secreted protein</fullName>
    </recommendedName>
</protein>
<keyword evidence="1" id="KW-0732">Signal</keyword>
<dbReference type="Proteomes" id="UP000007519">
    <property type="component" value="Chromosome"/>
</dbReference>
<feature type="chain" id="PRO_5003603950" description="Secreted protein" evidence="1">
    <location>
        <begin position="34"/>
        <end position="83"/>
    </location>
</feature>
<evidence type="ECO:0000256" key="1">
    <source>
        <dbReference type="SAM" id="SignalP"/>
    </source>
</evidence>
<gene>
    <name evidence="2" type="ordered locus">SGRA_2412</name>
</gene>
<organism evidence="2 3">
    <name type="scientific">Saprospira grandis (strain Lewin)</name>
    <dbReference type="NCBI Taxonomy" id="984262"/>
    <lineage>
        <taxon>Bacteria</taxon>
        <taxon>Pseudomonadati</taxon>
        <taxon>Bacteroidota</taxon>
        <taxon>Saprospiria</taxon>
        <taxon>Saprospirales</taxon>
        <taxon>Saprospiraceae</taxon>
        <taxon>Saprospira</taxon>
    </lineage>
</organism>
<evidence type="ECO:0008006" key="4">
    <source>
        <dbReference type="Google" id="ProtNLM"/>
    </source>
</evidence>
<name>H6L4W5_SAPGL</name>
<evidence type="ECO:0000313" key="2">
    <source>
        <dbReference type="EMBL" id="AFC25140.1"/>
    </source>
</evidence>
<feature type="signal peptide" evidence="1">
    <location>
        <begin position="1"/>
        <end position="33"/>
    </location>
</feature>
<accession>H6L4W5</accession>